<sequence>MNAPITQVRRTSCNLIMLKAPSSSVTKLMQTHVDSRFLELKQQGHLESRPLLTCCVLLTKPVSIKGNENFSIICLMSETLNCSHARLVRGRVTNSNR</sequence>
<proteinExistence type="predicted"/>
<dbReference type="EMBL" id="VSRR010000173">
    <property type="protein sequence ID" value="MPC11621.1"/>
    <property type="molecule type" value="Genomic_DNA"/>
</dbReference>
<keyword evidence="2" id="KW-1185">Reference proteome</keyword>
<accession>A0A5B7CS13</accession>
<comment type="caution">
    <text evidence="1">The sequence shown here is derived from an EMBL/GenBank/DDBJ whole genome shotgun (WGS) entry which is preliminary data.</text>
</comment>
<organism evidence="1 2">
    <name type="scientific">Portunus trituberculatus</name>
    <name type="common">Swimming crab</name>
    <name type="synonym">Neptunus trituberculatus</name>
    <dbReference type="NCBI Taxonomy" id="210409"/>
    <lineage>
        <taxon>Eukaryota</taxon>
        <taxon>Metazoa</taxon>
        <taxon>Ecdysozoa</taxon>
        <taxon>Arthropoda</taxon>
        <taxon>Crustacea</taxon>
        <taxon>Multicrustacea</taxon>
        <taxon>Malacostraca</taxon>
        <taxon>Eumalacostraca</taxon>
        <taxon>Eucarida</taxon>
        <taxon>Decapoda</taxon>
        <taxon>Pleocyemata</taxon>
        <taxon>Brachyura</taxon>
        <taxon>Eubrachyura</taxon>
        <taxon>Portunoidea</taxon>
        <taxon>Portunidae</taxon>
        <taxon>Portuninae</taxon>
        <taxon>Portunus</taxon>
    </lineage>
</organism>
<gene>
    <name evidence="1" type="ORF">E2C01_004292</name>
</gene>
<reference evidence="1 2" key="1">
    <citation type="submission" date="2019-05" db="EMBL/GenBank/DDBJ databases">
        <title>Another draft genome of Portunus trituberculatus and its Hox gene families provides insights of decapod evolution.</title>
        <authorList>
            <person name="Jeong J.-H."/>
            <person name="Song I."/>
            <person name="Kim S."/>
            <person name="Choi T."/>
            <person name="Kim D."/>
            <person name="Ryu S."/>
            <person name="Kim W."/>
        </authorList>
    </citation>
    <scope>NUCLEOTIDE SEQUENCE [LARGE SCALE GENOMIC DNA]</scope>
    <source>
        <tissue evidence="1">Muscle</tissue>
    </source>
</reference>
<dbReference type="AlphaFoldDB" id="A0A5B7CS13"/>
<protein>
    <submittedName>
        <fullName evidence="1">Uncharacterized protein</fullName>
    </submittedName>
</protein>
<evidence type="ECO:0000313" key="1">
    <source>
        <dbReference type="EMBL" id="MPC11621.1"/>
    </source>
</evidence>
<name>A0A5B7CS13_PORTR</name>
<evidence type="ECO:0000313" key="2">
    <source>
        <dbReference type="Proteomes" id="UP000324222"/>
    </source>
</evidence>
<dbReference type="Proteomes" id="UP000324222">
    <property type="component" value="Unassembled WGS sequence"/>
</dbReference>